<evidence type="ECO:0000256" key="14">
    <source>
        <dbReference type="SAM" id="MobiDB-lite"/>
    </source>
</evidence>
<dbReference type="PANTHER" id="PTHR10896">
    <property type="entry name" value="GALACTOSYLGALACTOSYLXYLOSYLPROTEIN 3-BETA-GLUCURONOSYLTRANSFERASE BETA-1,3-GLUCURONYLTRANSFERASE"/>
    <property type="match status" value="1"/>
</dbReference>
<dbReference type="GO" id="GO:0042285">
    <property type="term" value="F:xylosyltransferase activity"/>
    <property type="evidence" value="ECO:0007669"/>
    <property type="project" value="TreeGrafter"/>
</dbReference>
<evidence type="ECO:0000256" key="4">
    <source>
        <dbReference type="ARBA" id="ARBA00022679"/>
    </source>
</evidence>
<gene>
    <name evidence="15" type="primary">IRX9</name>
    <name evidence="15" type="ORF">QJS10_CPB21g01199</name>
</gene>
<dbReference type="AlphaFoldDB" id="A0AAV9C2Y4"/>
<dbReference type="EMBL" id="JAUJYO010000021">
    <property type="protein sequence ID" value="KAK1283154.1"/>
    <property type="molecule type" value="Genomic_DNA"/>
</dbReference>
<keyword evidence="8 13" id="KW-0333">Golgi apparatus</keyword>
<sequence length="369" mass="42070">MVSSFDRSKKRIQLWKKALFHFSLCFIMGFFTGFAPTSTASIFPSYALSERMARNLLISPEPLQASIPAVEVSNASRSLMSESLEPSEPPPPPPPPPTEEVHLQEEETELVTRKNLIVITTMRPDDRIQRVFMRRLANTLKLVPPPLLWIVVEPLSDSSRTAAILRETGIMYRHLVYRENFTDPEAEVDHQRNVALSHIEHHHLVGIVHFASVSNVYNLRFFEEIRDIEVFGAWPIALVSEGRRRVLIEGPICRSSQVVGWNLGDKNLEVDQNRFSLHISAFAFNSSILWDPERWGRPSSIPDTSQDSIKFVRQVVLEDETKLRAIPPDCSNVLMWHVHIPILQPRQSIPLQQNQVNTTDKSKPTSYSG</sequence>
<feature type="region of interest" description="Disordered" evidence="14">
    <location>
        <begin position="78"/>
        <end position="108"/>
    </location>
</feature>
<evidence type="ECO:0000256" key="5">
    <source>
        <dbReference type="ARBA" id="ARBA00022692"/>
    </source>
</evidence>
<dbReference type="GO" id="GO:0000139">
    <property type="term" value="C:Golgi membrane"/>
    <property type="evidence" value="ECO:0007669"/>
    <property type="project" value="UniProtKB-SubCell"/>
</dbReference>
<dbReference type="PANTHER" id="PTHR10896:SF59">
    <property type="entry name" value="BETA-1,4-XYLOSYLTRANSFERASE IRX9"/>
    <property type="match status" value="1"/>
</dbReference>
<evidence type="ECO:0000256" key="9">
    <source>
        <dbReference type="ARBA" id="ARBA00023136"/>
    </source>
</evidence>
<proteinExistence type="inferred from homology"/>
<evidence type="ECO:0000313" key="16">
    <source>
        <dbReference type="Proteomes" id="UP001180020"/>
    </source>
</evidence>
<dbReference type="EC" id="2.4.-.-" evidence="13"/>
<dbReference type="Gene3D" id="3.90.550.10">
    <property type="entry name" value="Spore Coat Polysaccharide Biosynthesis Protein SpsA, Chain A"/>
    <property type="match status" value="1"/>
</dbReference>
<keyword evidence="6 13" id="KW-0735">Signal-anchor</keyword>
<evidence type="ECO:0000313" key="15">
    <source>
        <dbReference type="EMBL" id="KAK1283154.1"/>
    </source>
</evidence>
<evidence type="ECO:0000256" key="12">
    <source>
        <dbReference type="PIRSR" id="PIRSR605027-4"/>
    </source>
</evidence>
<dbReference type="InterPro" id="IPR005027">
    <property type="entry name" value="Glyco_trans_43"/>
</dbReference>
<keyword evidence="4 13" id="KW-0808">Transferase</keyword>
<keyword evidence="9" id="KW-0472">Membrane</keyword>
<keyword evidence="16" id="KW-1185">Reference proteome</keyword>
<evidence type="ECO:0000256" key="10">
    <source>
        <dbReference type="ARBA" id="ARBA00023180"/>
    </source>
</evidence>
<evidence type="ECO:0000256" key="7">
    <source>
        <dbReference type="ARBA" id="ARBA00022989"/>
    </source>
</evidence>
<keyword evidence="10" id="KW-0325">Glycoprotein</keyword>
<feature type="site" description="Interaction with galactose moiety of substrate glycoprotein" evidence="12">
    <location>
        <position position="249"/>
    </location>
</feature>
<keyword evidence="11 13" id="KW-0961">Cell wall biogenesis/degradation</keyword>
<feature type="compositionally biased region" description="Pro residues" evidence="14">
    <location>
        <begin position="87"/>
        <end position="98"/>
    </location>
</feature>
<dbReference type="CDD" id="cd00218">
    <property type="entry name" value="GlcAT-I"/>
    <property type="match status" value="1"/>
</dbReference>
<dbReference type="InterPro" id="IPR029044">
    <property type="entry name" value="Nucleotide-diphossugar_trans"/>
</dbReference>
<reference evidence="15" key="1">
    <citation type="journal article" date="2023" name="Nat. Commun.">
        <title>Diploid and tetraploid genomes of Acorus and the evolution of monocots.</title>
        <authorList>
            <person name="Ma L."/>
            <person name="Liu K.W."/>
            <person name="Li Z."/>
            <person name="Hsiao Y.Y."/>
            <person name="Qi Y."/>
            <person name="Fu T."/>
            <person name="Tang G.D."/>
            <person name="Zhang D."/>
            <person name="Sun W.H."/>
            <person name="Liu D.K."/>
            <person name="Li Y."/>
            <person name="Chen G.Z."/>
            <person name="Liu X.D."/>
            <person name="Liao X.Y."/>
            <person name="Jiang Y.T."/>
            <person name="Yu X."/>
            <person name="Hao Y."/>
            <person name="Huang J."/>
            <person name="Zhao X.W."/>
            <person name="Ke S."/>
            <person name="Chen Y.Y."/>
            <person name="Wu W.L."/>
            <person name="Hsu J.L."/>
            <person name="Lin Y.F."/>
            <person name="Huang M.D."/>
            <person name="Li C.Y."/>
            <person name="Huang L."/>
            <person name="Wang Z.W."/>
            <person name="Zhao X."/>
            <person name="Zhong W.Y."/>
            <person name="Peng D.H."/>
            <person name="Ahmad S."/>
            <person name="Lan S."/>
            <person name="Zhang J.S."/>
            <person name="Tsai W.C."/>
            <person name="Van de Peer Y."/>
            <person name="Liu Z.J."/>
        </authorList>
    </citation>
    <scope>NUCLEOTIDE SEQUENCE</scope>
    <source>
        <strain evidence="15">CP</strain>
    </source>
</reference>
<evidence type="ECO:0000256" key="8">
    <source>
        <dbReference type="ARBA" id="ARBA00023034"/>
    </source>
</evidence>
<dbReference type="SUPFAM" id="SSF53448">
    <property type="entry name" value="Nucleotide-diphospho-sugar transferases"/>
    <property type="match status" value="1"/>
</dbReference>
<dbReference type="FunFam" id="3.90.550.10:FF:000084">
    <property type="entry name" value="Glycosyltransferases"/>
    <property type="match status" value="1"/>
</dbReference>
<evidence type="ECO:0000256" key="2">
    <source>
        <dbReference type="ARBA" id="ARBA00007706"/>
    </source>
</evidence>
<keyword evidence="5" id="KW-0812">Transmembrane</keyword>
<keyword evidence="7" id="KW-1133">Transmembrane helix</keyword>
<evidence type="ECO:0000256" key="13">
    <source>
        <dbReference type="RuleBase" id="RU363127"/>
    </source>
</evidence>
<comment type="subcellular location">
    <subcellularLocation>
        <location evidence="1 13">Golgi apparatus membrane</location>
        <topology evidence="1 13">Single-pass type II membrane protein</topology>
    </subcellularLocation>
</comment>
<dbReference type="Pfam" id="PF03360">
    <property type="entry name" value="Glyco_transf_43"/>
    <property type="match status" value="1"/>
</dbReference>
<dbReference type="GO" id="GO:0009834">
    <property type="term" value="P:plant-type secondary cell wall biogenesis"/>
    <property type="evidence" value="ECO:0007669"/>
    <property type="project" value="TreeGrafter"/>
</dbReference>
<accession>A0AAV9C2Y4</accession>
<keyword evidence="3" id="KW-0328">Glycosyltransferase</keyword>
<dbReference type="GO" id="GO:0071555">
    <property type="term" value="P:cell wall organization"/>
    <property type="evidence" value="ECO:0007669"/>
    <property type="project" value="UniProtKB-KW"/>
</dbReference>
<name>A0AAV9C2Y4_ACOCL</name>
<evidence type="ECO:0000256" key="1">
    <source>
        <dbReference type="ARBA" id="ARBA00004323"/>
    </source>
</evidence>
<organism evidence="15 16">
    <name type="scientific">Acorus calamus</name>
    <name type="common">Sweet flag</name>
    <dbReference type="NCBI Taxonomy" id="4465"/>
    <lineage>
        <taxon>Eukaryota</taxon>
        <taxon>Viridiplantae</taxon>
        <taxon>Streptophyta</taxon>
        <taxon>Embryophyta</taxon>
        <taxon>Tracheophyta</taxon>
        <taxon>Spermatophyta</taxon>
        <taxon>Magnoliopsida</taxon>
        <taxon>Liliopsida</taxon>
        <taxon>Acoraceae</taxon>
        <taxon>Acorus</taxon>
    </lineage>
</organism>
<dbReference type="Proteomes" id="UP001180020">
    <property type="component" value="Unassembled WGS sequence"/>
</dbReference>
<dbReference type="GO" id="GO:0010417">
    <property type="term" value="P:glucuronoxylan biosynthetic process"/>
    <property type="evidence" value="ECO:0007669"/>
    <property type="project" value="TreeGrafter"/>
</dbReference>
<comment type="function">
    <text evidence="13">Involved in the synthesis of glucuronoxylan hemicellulose in secondary cell walls.</text>
</comment>
<evidence type="ECO:0000256" key="11">
    <source>
        <dbReference type="ARBA" id="ARBA00023316"/>
    </source>
</evidence>
<protein>
    <recommendedName>
        <fullName evidence="13">Glycosyltransferases</fullName>
        <ecNumber evidence="13">2.4.-.-</ecNumber>
    </recommendedName>
</protein>
<comment type="similarity">
    <text evidence="2 13">Belongs to the glycosyltransferase 43 family.</text>
</comment>
<evidence type="ECO:0000256" key="6">
    <source>
        <dbReference type="ARBA" id="ARBA00022968"/>
    </source>
</evidence>
<reference evidence="15" key="2">
    <citation type="submission" date="2023-06" db="EMBL/GenBank/DDBJ databases">
        <authorList>
            <person name="Ma L."/>
            <person name="Liu K.-W."/>
            <person name="Li Z."/>
            <person name="Hsiao Y.-Y."/>
            <person name="Qi Y."/>
            <person name="Fu T."/>
            <person name="Tang G."/>
            <person name="Zhang D."/>
            <person name="Sun W.-H."/>
            <person name="Liu D.-K."/>
            <person name="Li Y."/>
            <person name="Chen G.-Z."/>
            <person name="Liu X.-D."/>
            <person name="Liao X.-Y."/>
            <person name="Jiang Y.-T."/>
            <person name="Yu X."/>
            <person name="Hao Y."/>
            <person name="Huang J."/>
            <person name="Zhao X.-W."/>
            <person name="Ke S."/>
            <person name="Chen Y.-Y."/>
            <person name="Wu W.-L."/>
            <person name="Hsu J.-L."/>
            <person name="Lin Y.-F."/>
            <person name="Huang M.-D."/>
            <person name="Li C.-Y."/>
            <person name="Huang L."/>
            <person name="Wang Z.-W."/>
            <person name="Zhao X."/>
            <person name="Zhong W.-Y."/>
            <person name="Peng D.-H."/>
            <person name="Ahmad S."/>
            <person name="Lan S."/>
            <person name="Zhang J.-S."/>
            <person name="Tsai W.-C."/>
            <person name="Van De Peer Y."/>
            <person name="Liu Z.-J."/>
        </authorList>
    </citation>
    <scope>NUCLEOTIDE SEQUENCE</scope>
    <source>
        <strain evidence="15">CP</strain>
        <tissue evidence="15">Leaves</tissue>
    </source>
</reference>
<evidence type="ECO:0000256" key="3">
    <source>
        <dbReference type="ARBA" id="ARBA00022676"/>
    </source>
</evidence>
<dbReference type="GO" id="GO:0015018">
    <property type="term" value="F:galactosylgalactosylxylosylprotein 3-beta-glucuronosyltransferase activity"/>
    <property type="evidence" value="ECO:0007669"/>
    <property type="project" value="InterPro"/>
</dbReference>
<comment type="caution">
    <text evidence="15">The sequence shown here is derived from an EMBL/GenBank/DDBJ whole genome shotgun (WGS) entry which is preliminary data.</text>
</comment>